<evidence type="ECO:0000313" key="1">
    <source>
        <dbReference type="EMBL" id="SPF46531.1"/>
    </source>
</evidence>
<accession>A0A2U3L3Q2</accession>
<dbReference type="OrthoDB" id="9797191at2"/>
<dbReference type="EMBL" id="OMOF01000293">
    <property type="protein sequence ID" value="SPF46531.1"/>
    <property type="molecule type" value="Genomic_DNA"/>
</dbReference>
<dbReference type="InterPro" id="IPR007391">
    <property type="entry name" value="Vancomycin_resist_VanW"/>
</dbReference>
<dbReference type="PROSITE" id="PS51257">
    <property type="entry name" value="PROKAR_LIPOPROTEIN"/>
    <property type="match status" value="1"/>
</dbReference>
<dbReference type="PANTHER" id="PTHR35788:SF1">
    <property type="entry name" value="EXPORTED PROTEIN"/>
    <property type="match status" value="1"/>
</dbReference>
<evidence type="ECO:0000313" key="2">
    <source>
        <dbReference type="Proteomes" id="UP000238916"/>
    </source>
</evidence>
<sequence length="407" mass="45303">MKEYRFRNNKIFFLTLGLIIVSSIGCATVLAPKNNLTSGSVLPRGTKVEDLDLSGVNYTASEKLIEKWQQSKLAQKIILDYNKVEIPVSLQDLGAEIDKAKILADIKNNPGQIIKATVRIDNVKANQTLKVKLAQFEQPAIDATYKIENNKFLMTDSIPARIPSNDKIIKQIEGKNLNQMPKRIEVTLMNDQAQSGIKTVKDLAFDGVIGEFSTNFSVEEENRTVNLALASTALDKKEIKPGDIFSFNGTVGERTLDKGYKIAKIIKDDRYVEDIGGGVCQVSSTLYNAVILANLQILERVPHEVPVTYVPLGQDATVYYPTVDLKFKNNTGSLIYIRTNVQSGVLTVQLYGKKTDKTVQFKHQIQKVIKGRAGAKGYVVKTWKIVKDSQGREIETFLNLDVYKPAS</sequence>
<gene>
    <name evidence="1" type="ORF">SBF1_3620006</name>
</gene>
<dbReference type="Proteomes" id="UP000238916">
    <property type="component" value="Unassembled WGS sequence"/>
</dbReference>
<dbReference type="AlphaFoldDB" id="A0A2U3L3Q2"/>
<protein>
    <submittedName>
        <fullName evidence="1">Putative vancomycin resistance protein</fullName>
    </submittedName>
</protein>
<dbReference type="InterPro" id="IPR052913">
    <property type="entry name" value="Glycopeptide_resist_protein"/>
</dbReference>
<organism evidence="1 2">
    <name type="scientific">Candidatus Desulfosporosinus infrequens</name>
    <dbReference type="NCBI Taxonomy" id="2043169"/>
    <lineage>
        <taxon>Bacteria</taxon>
        <taxon>Bacillati</taxon>
        <taxon>Bacillota</taxon>
        <taxon>Clostridia</taxon>
        <taxon>Eubacteriales</taxon>
        <taxon>Desulfitobacteriaceae</taxon>
        <taxon>Desulfosporosinus</taxon>
    </lineage>
</organism>
<dbReference type="Pfam" id="PF04294">
    <property type="entry name" value="VanW"/>
    <property type="match status" value="1"/>
</dbReference>
<reference evidence="2" key="1">
    <citation type="submission" date="2018-02" db="EMBL/GenBank/DDBJ databases">
        <authorList>
            <person name="Hausmann B."/>
        </authorList>
    </citation>
    <scope>NUCLEOTIDE SEQUENCE [LARGE SCALE GENOMIC DNA]</scope>
    <source>
        <strain evidence="2">Peat soil MAG SbF1</strain>
    </source>
</reference>
<name>A0A2U3L3Q2_9FIRM</name>
<dbReference type="PANTHER" id="PTHR35788">
    <property type="entry name" value="EXPORTED PROTEIN-RELATED"/>
    <property type="match status" value="1"/>
</dbReference>
<proteinExistence type="predicted"/>